<keyword evidence="2" id="KW-0472">Membrane</keyword>
<dbReference type="PANTHER" id="PTHR45657">
    <property type="entry name" value="CRAL-TRIO DOMAIN-CONTAINING PROTEIN YKL091C-RELATED"/>
    <property type="match status" value="1"/>
</dbReference>
<proteinExistence type="predicted"/>
<accession>A0A4S4L0W1</accession>
<dbReference type="InterPro" id="IPR036865">
    <property type="entry name" value="CRAL-TRIO_dom_sf"/>
</dbReference>
<comment type="caution">
    <text evidence="4">The sequence shown here is derived from an EMBL/GenBank/DDBJ whole genome shotgun (WGS) entry which is preliminary data.</text>
</comment>
<dbReference type="OrthoDB" id="1434354at2759"/>
<keyword evidence="5" id="KW-1185">Reference proteome</keyword>
<dbReference type="Proteomes" id="UP000308199">
    <property type="component" value="Unassembled WGS sequence"/>
</dbReference>
<feature type="region of interest" description="Disordered" evidence="1">
    <location>
        <begin position="374"/>
        <end position="429"/>
    </location>
</feature>
<evidence type="ECO:0000256" key="1">
    <source>
        <dbReference type="SAM" id="MobiDB-lite"/>
    </source>
</evidence>
<feature type="domain" description="CRAL-TRIO" evidence="3">
    <location>
        <begin position="96"/>
        <end position="250"/>
    </location>
</feature>
<feature type="transmembrane region" description="Helical" evidence="2">
    <location>
        <begin position="499"/>
        <end position="518"/>
    </location>
</feature>
<dbReference type="Gene3D" id="3.40.525.10">
    <property type="entry name" value="CRAL-TRIO lipid binding domain"/>
    <property type="match status" value="1"/>
</dbReference>
<dbReference type="SMART" id="SM00516">
    <property type="entry name" value="SEC14"/>
    <property type="match status" value="1"/>
</dbReference>
<dbReference type="InterPro" id="IPR051026">
    <property type="entry name" value="PI/PC_transfer"/>
</dbReference>
<gene>
    <name evidence="4" type="ORF">EW145_g6578</name>
</gene>
<keyword evidence="2" id="KW-0812">Transmembrane</keyword>
<dbReference type="Pfam" id="PF00650">
    <property type="entry name" value="CRAL_TRIO"/>
    <property type="match status" value="1"/>
</dbReference>
<evidence type="ECO:0000259" key="3">
    <source>
        <dbReference type="PROSITE" id="PS50191"/>
    </source>
</evidence>
<protein>
    <recommendedName>
        <fullName evidence="3">CRAL-TRIO domain-containing protein</fullName>
    </recommendedName>
</protein>
<evidence type="ECO:0000313" key="5">
    <source>
        <dbReference type="Proteomes" id="UP000308199"/>
    </source>
</evidence>
<organism evidence="4 5">
    <name type="scientific">Phellinidium pouzarii</name>
    <dbReference type="NCBI Taxonomy" id="167371"/>
    <lineage>
        <taxon>Eukaryota</taxon>
        <taxon>Fungi</taxon>
        <taxon>Dikarya</taxon>
        <taxon>Basidiomycota</taxon>
        <taxon>Agaricomycotina</taxon>
        <taxon>Agaricomycetes</taxon>
        <taxon>Hymenochaetales</taxon>
        <taxon>Hymenochaetaceae</taxon>
        <taxon>Phellinidium</taxon>
    </lineage>
</organism>
<feature type="transmembrane region" description="Helical" evidence="2">
    <location>
        <begin position="538"/>
        <end position="558"/>
    </location>
</feature>
<dbReference type="PROSITE" id="PS50191">
    <property type="entry name" value="CRAL_TRIO"/>
    <property type="match status" value="1"/>
</dbReference>
<keyword evidence="2" id="KW-1133">Transmembrane helix</keyword>
<dbReference type="CDD" id="cd00170">
    <property type="entry name" value="SEC14"/>
    <property type="match status" value="1"/>
</dbReference>
<name>A0A4S4L0W1_9AGAM</name>
<dbReference type="EMBL" id="SGPK01000510">
    <property type="protein sequence ID" value="THH03040.1"/>
    <property type="molecule type" value="Genomic_DNA"/>
</dbReference>
<sequence>MTSELATSRKHPELSEEQEATLETFRAELLEEHLITPEGDTLGTQHDWVLLSLNERKSLSTGHYGITKQIKYASFLIPEEDFVRYTECTFPIHQLGRPINIQSLGSINTTELYKAITPEKFWEVMVTIGDGAMREILAGSSYAAERVVDNIVIIVDLKDFGLGKFWQMKNLVRDSFQMSQDYFPETMGLLVVINAPYSFAAIWNAVRPWVAKETQDKVRIFGADYKPFLLEHIDAENLPESFGGTCTCSEAGGCQFSNVGPWMEGRTERRERWLRHEIPQPGLSLESKEKGKEKSERRCSHICLDARRGMETLVSSSGSSHLAKKIAMSLLVGFAFMFFVEQVSSGHAHGHSHKHQHSPLPTTASLEAVHLFQNGHVSPGNGAPKPSASEEEFDMSLSELESAENSGSAPDSGIGHSVGLGRTDGQAKGGRTQAFPLTVGLVIHSLADGLALGASALPRAIIPGVSGVDCPQSVSTPLGALASFGILSLLGSGVGGGDWTGIALLASGGTFLYVATVLQPVSHQESRSASSSDISEKIRLGFIVTGMFIPFLISLAFGHEH</sequence>
<dbReference type="AlphaFoldDB" id="A0A4S4L0W1"/>
<evidence type="ECO:0000313" key="4">
    <source>
        <dbReference type="EMBL" id="THH03040.1"/>
    </source>
</evidence>
<dbReference type="SUPFAM" id="SSF52087">
    <property type="entry name" value="CRAL/TRIO domain"/>
    <property type="match status" value="1"/>
</dbReference>
<reference evidence="4 5" key="1">
    <citation type="submission" date="2019-02" db="EMBL/GenBank/DDBJ databases">
        <title>Genome sequencing of the rare red list fungi Phellinidium pouzarii.</title>
        <authorList>
            <person name="Buettner E."/>
            <person name="Kellner H."/>
        </authorList>
    </citation>
    <scope>NUCLEOTIDE SEQUENCE [LARGE SCALE GENOMIC DNA]</scope>
    <source>
        <strain evidence="4 5">DSM 108285</strain>
    </source>
</reference>
<evidence type="ECO:0000256" key="2">
    <source>
        <dbReference type="SAM" id="Phobius"/>
    </source>
</evidence>
<dbReference type="PANTHER" id="PTHR45657:SF1">
    <property type="entry name" value="CRAL-TRIO DOMAIN-CONTAINING PROTEIN YKL091C-RELATED"/>
    <property type="match status" value="1"/>
</dbReference>
<dbReference type="InterPro" id="IPR001251">
    <property type="entry name" value="CRAL-TRIO_dom"/>
</dbReference>